<name>A0A0L9US77_PHAAN</name>
<dbReference type="AlphaFoldDB" id="A0A0L9US77"/>
<dbReference type="Proteomes" id="UP000053144">
    <property type="component" value="Chromosome 6"/>
</dbReference>
<gene>
    <name evidence="1" type="ORF">LR48_Vigan06g103600</name>
</gene>
<organism evidence="1 2">
    <name type="scientific">Phaseolus angularis</name>
    <name type="common">Azuki bean</name>
    <name type="synonym">Vigna angularis</name>
    <dbReference type="NCBI Taxonomy" id="3914"/>
    <lineage>
        <taxon>Eukaryota</taxon>
        <taxon>Viridiplantae</taxon>
        <taxon>Streptophyta</taxon>
        <taxon>Embryophyta</taxon>
        <taxon>Tracheophyta</taxon>
        <taxon>Spermatophyta</taxon>
        <taxon>Magnoliopsida</taxon>
        <taxon>eudicotyledons</taxon>
        <taxon>Gunneridae</taxon>
        <taxon>Pentapetalae</taxon>
        <taxon>rosids</taxon>
        <taxon>fabids</taxon>
        <taxon>Fabales</taxon>
        <taxon>Fabaceae</taxon>
        <taxon>Papilionoideae</taxon>
        <taxon>50 kb inversion clade</taxon>
        <taxon>NPAAA clade</taxon>
        <taxon>indigoferoid/millettioid clade</taxon>
        <taxon>Phaseoleae</taxon>
        <taxon>Vigna</taxon>
    </lineage>
</organism>
<reference evidence="2" key="1">
    <citation type="journal article" date="2015" name="Proc. Natl. Acad. Sci. U.S.A.">
        <title>Genome sequencing of adzuki bean (Vigna angularis) provides insight into high starch and low fat accumulation and domestication.</title>
        <authorList>
            <person name="Yang K."/>
            <person name="Tian Z."/>
            <person name="Chen C."/>
            <person name="Luo L."/>
            <person name="Zhao B."/>
            <person name="Wang Z."/>
            <person name="Yu L."/>
            <person name="Li Y."/>
            <person name="Sun Y."/>
            <person name="Li W."/>
            <person name="Chen Y."/>
            <person name="Li Y."/>
            <person name="Zhang Y."/>
            <person name="Ai D."/>
            <person name="Zhao J."/>
            <person name="Shang C."/>
            <person name="Ma Y."/>
            <person name="Wu B."/>
            <person name="Wang M."/>
            <person name="Gao L."/>
            <person name="Sun D."/>
            <person name="Zhang P."/>
            <person name="Guo F."/>
            <person name="Wang W."/>
            <person name="Li Y."/>
            <person name="Wang J."/>
            <person name="Varshney R.K."/>
            <person name="Wang J."/>
            <person name="Ling H.Q."/>
            <person name="Wan P."/>
        </authorList>
    </citation>
    <scope>NUCLEOTIDE SEQUENCE</scope>
    <source>
        <strain evidence="2">cv. Jingnong 6</strain>
    </source>
</reference>
<evidence type="ECO:0000313" key="2">
    <source>
        <dbReference type="Proteomes" id="UP000053144"/>
    </source>
</evidence>
<dbReference type="Gramene" id="KOM45730">
    <property type="protein sequence ID" value="KOM45730"/>
    <property type="gene ID" value="LR48_Vigan06g103600"/>
</dbReference>
<proteinExistence type="predicted"/>
<evidence type="ECO:0000313" key="1">
    <source>
        <dbReference type="EMBL" id="KOM45730.1"/>
    </source>
</evidence>
<dbReference type="EMBL" id="CM003376">
    <property type="protein sequence ID" value="KOM45730.1"/>
    <property type="molecule type" value="Genomic_DNA"/>
</dbReference>
<accession>A0A0L9US77</accession>
<protein>
    <submittedName>
        <fullName evidence="1">Uncharacterized protein</fullName>
    </submittedName>
</protein>
<sequence length="87" mass="9618">MVGDMKFFEPFEETAGDRTFTGDGCARLGMVARSPVDGHGCSHGGEDEDGGRDIHGVWTRTKALWWRLAGLRVVADGVVERRCLRRP</sequence>